<feature type="domain" description="SGNH hydrolase-type esterase" evidence="2">
    <location>
        <begin position="259"/>
        <end position="424"/>
    </location>
</feature>
<evidence type="ECO:0000259" key="3">
    <source>
        <dbReference type="Pfam" id="PF18559"/>
    </source>
</evidence>
<dbReference type="InterPro" id="IPR036514">
    <property type="entry name" value="SGNH_hydro_sf"/>
</dbReference>
<dbReference type="EMBL" id="JACHXO010000001">
    <property type="protein sequence ID" value="MBB3193224.1"/>
    <property type="molecule type" value="Genomic_DNA"/>
</dbReference>
<name>A0ABR6GM97_9BURK</name>
<gene>
    <name evidence="4" type="ORF">FHS28_000589</name>
</gene>
<dbReference type="InterPro" id="IPR008979">
    <property type="entry name" value="Galactose-bd-like_sf"/>
</dbReference>
<dbReference type="GO" id="GO:0008422">
    <property type="term" value="F:beta-glucosidase activity"/>
    <property type="evidence" value="ECO:0007669"/>
    <property type="project" value="UniProtKB-EC"/>
</dbReference>
<evidence type="ECO:0000313" key="5">
    <source>
        <dbReference type="Proteomes" id="UP000574369"/>
    </source>
</evidence>
<sequence>MTATTLTASLAAAAAGGSPAPAVTTAPDELPLFVGKPLSGWSIGVADFEQSARLTGERATVPKQANSQVPASEVHALRATRTERGDALTLQWKESWFATLRLEGGAPVDLRPYLAHGTLEFDIKVDDLAKGGLSVKLACGDGCERKVNYLLPARALEGKGWQRLSFALNCFKRDDDDFSAVRQPFSVDTSGTGQVTIANVRVLKRGLPNAFCADPRTESVTPSPLLQTWALEWWIPRHEQKLAQVQQMRSSGPLPEVVFIGDSITQGWEDVGAPVWREYFSRYQPLNLGFGGDHTENVLWRLQHGEIDGIAPKVAVLMIGTNNTGDRMEDPRTTTEGIRRLITELRMRLPATRILLLAVFPREQKPGGPLRAINDEVNRRIASLADGETVQFLDIRHTLMNADGTLSADVMPDWLHLSEKGYRLWAEAMAPTLAELVRTTPAVVPSRAGAPSPAGAAPSSSP</sequence>
<dbReference type="InterPro" id="IPR041443">
    <property type="entry name" value="Exop_C"/>
</dbReference>
<dbReference type="CDD" id="cd01820">
    <property type="entry name" value="PAF_acetylesterase_like"/>
    <property type="match status" value="1"/>
</dbReference>
<protein>
    <submittedName>
        <fullName evidence="4">Beta-glucosidase</fullName>
        <ecNumber evidence="4">3.2.1.21</ecNumber>
    </submittedName>
</protein>
<dbReference type="Proteomes" id="UP000574369">
    <property type="component" value="Unassembled WGS sequence"/>
</dbReference>
<dbReference type="SUPFAM" id="SSF52266">
    <property type="entry name" value="SGNH hydrolase"/>
    <property type="match status" value="1"/>
</dbReference>
<dbReference type="SUPFAM" id="SSF49785">
    <property type="entry name" value="Galactose-binding domain-like"/>
    <property type="match status" value="1"/>
</dbReference>
<comment type="caution">
    <text evidence="4">The sequence shown here is derived from an EMBL/GenBank/DDBJ whole genome shotgun (WGS) entry which is preliminary data.</text>
</comment>
<accession>A0ABR6GM97</accession>
<evidence type="ECO:0000256" key="1">
    <source>
        <dbReference type="ARBA" id="ARBA00038184"/>
    </source>
</evidence>
<keyword evidence="4" id="KW-0378">Hydrolase</keyword>
<dbReference type="Gene3D" id="3.40.50.1110">
    <property type="entry name" value="SGNH hydrolase"/>
    <property type="match status" value="1"/>
</dbReference>
<evidence type="ECO:0000259" key="2">
    <source>
        <dbReference type="Pfam" id="PF13472"/>
    </source>
</evidence>
<dbReference type="RefSeq" id="WP_184294068.1">
    <property type="nucleotide sequence ID" value="NZ_JACHXO010000001.1"/>
</dbReference>
<proteinExistence type="inferred from homology"/>
<organism evidence="4 5">
    <name type="scientific">Roseateles terrae</name>
    <dbReference type="NCBI Taxonomy" id="431060"/>
    <lineage>
        <taxon>Bacteria</taxon>
        <taxon>Pseudomonadati</taxon>
        <taxon>Pseudomonadota</taxon>
        <taxon>Betaproteobacteria</taxon>
        <taxon>Burkholderiales</taxon>
        <taxon>Sphaerotilaceae</taxon>
        <taxon>Roseateles</taxon>
    </lineage>
</organism>
<keyword evidence="5" id="KW-1185">Reference proteome</keyword>
<dbReference type="Gene3D" id="2.60.120.430">
    <property type="entry name" value="Galactose-binding lectin"/>
    <property type="match status" value="1"/>
</dbReference>
<keyword evidence="4" id="KW-0326">Glycosidase</keyword>
<dbReference type="EC" id="3.2.1.21" evidence="4"/>
<dbReference type="Pfam" id="PF13472">
    <property type="entry name" value="Lipase_GDSL_2"/>
    <property type="match status" value="1"/>
</dbReference>
<comment type="similarity">
    <text evidence="1">Belongs to the 'GDSL' lipolytic enzyme family. Platelet-activating factor acetylhydrolase IB beta/gamma subunits subfamily.</text>
</comment>
<reference evidence="4 5" key="1">
    <citation type="submission" date="2020-08" db="EMBL/GenBank/DDBJ databases">
        <title>Genomic Encyclopedia of Type Strains, Phase III (KMG-III): the genomes of soil and plant-associated and newly described type strains.</title>
        <authorList>
            <person name="Whitman W."/>
        </authorList>
    </citation>
    <scope>NUCLEOTIDE SEQUENCE [LARGE SCALE GENOMIC DNA]</scope>
    <source>
        <strain evidence="4 5">CECT 7247</strain>
    </source>
</reference>
<dbReference type="PANTHER" id="PTHR11852">
    <property type="entry name" value="PLATELET-ACTIVATING FACTOR ACETYLHYDROLASE"/>
    <property type="match status" value="1"/>
</dbReference>
<dbReference type="InterPro" id="IPR013830">
    <property type="entry name" value="SGNH_hydro"/>
</dbReference>
<dbReference type="PANTHER" id="PTHR11852:SF0">
    <property type="entry name" value="PLATELET-ACTIVATING FACTOR ACETYLHYDROLASE IB SUBUNIT BETA HOMOLOG"/>
    <property type="match status" value="1"/>
</dbReference>
<feature type="domain" description="ExoP galactose-binding-like" evidence="3">
    <location>
        <begin position="69"/>
        <end position="201"/>
    </location>
</feature>
<evidence type="ECO:0000313" key="4">
    <source>
        <dbReference type="EMBL" id="MBB3193224.1"/>
    </source>
</evidence>
<dbReference type="Pfam" id="PF18559">
    <property type="entry name" value="Exop_C"/>
    <property type="match status" value="1"/>
</dbReference>